<dbReference type="RefSeq" id="WP_199463223.1">
    <property type="nucleotide sequence ID" value="NZ_JAEMUH010000012.1"/>
</dbReference>
<name>A0ABS0ZD79_9GAMM</name>
<accession>A0ABS0ZD79</accession>
<sequence>MDKNGDIALTEQNHRLFEYKDQRITAEQEQAILRADRKTFWTLRKQVGDPIADVALPILNNSGVNGRVANLLTGLSNDPIKLNQLGVDLMIEHGKAVTRDYEKCSGNVPGLLNPEQVAQYHHDVFLKHGIGSSLLGSDGSWLFGGTLFNLPASLYRPIWCRACDFTGPKVGATQGN</sequence>
<protein>
    <submittedName>
        <fullName evidence="1">Uncharacterized protein</fullName>
    </submittedName>
</protein>
<proteinExistence type="predicted"/>
<evidence type="ECO:0000313" key="1">
    <source>
        <dbReference type="EMBL" id="MBJ7551622.1"/>
    </source>
</evidence>
<reference evidence="1 2" key="1">
    <citation type="submission" date="2020-12" db="EMBL/GenBank/DDBJ databases">
        <title>Comparative genome analysis of fungal antagonists Marinomonas ostreistagni 398 and M. spartinae 468.</title>
        <authorList>
            <person name="Fields J.L."/>
            <person name="Mavrodi O.V."/>
            <person name="Biber P.D."/>
            <person name="Indest K.J."/>
            <person name="Mavrodi D.V."/>
        </authorList>
    </citation>
    <scope>NUCLEOTIDE SEQUENCE [LARGE SCALE GENOMIC DNA]</scope>
    <source>
        <strain evidence="1 2">USM7</strain>
    </source>
</reference>
<dbReference type="Proteomes" id="UP000598488">
    <property type="component" value="Unassembled WGS sequence"/>
</dbReference>
<keyword evidence="2" id="KW-1185">Reference proteome</keyword>
<dbReference type="EMBL" id="JAEMUH010000012">
    <property type="protein sequence ID" value="MBJ7551622.1"/>
    <property type="molecule type" value="Genomic_DNA"/>
</dbReference>
<organism evidence="1 2">
    <name type="scientific">Marinomonas ostreistagni</name>
    <dbReference type="NCBI Taxonomy" id="359209"/>
    <lineage>
        <taxon>Bacteria</taxon>
        <taxon>Pseudomonadati</taxon>
        <taxon>Pseudomonadota</taxon>
        <taxon>Gammaproteobacteria</taxon>
        <taxon>Oceanospirillales</taxon>
        <taxon>Oceanospirillaceae</taxon>
        <taxon>Marinomonas</taxon>
    </lineage>
</organism>
<gene>
    <name evidence="1" type="ORF">JHD44_13080</name>
</gene>
<evidence type="ECO:0000313" key="2">
    <source>
        <dbReference type="Proteomes" id="UP000598488"/>
    </source>
</evidence>
<comment type="caution">
    <text evidence="1">The sequence shown here is derived from an EMBL/GenBank/DDBJ whole genome shotgun (WGS) entry which is preliminary data.</text>
</comment>